<keyword evidence="3" id="KW-1185">Reference proteome</keyword>
<proteinExistence type="predicted"/>
<evidence type="ECO:0000313" key="2">
    <source>
        <dbReference type="EMBL" id="KAK4418895.1"/>
    </source>
</evidence>
<sequence length="103" mass="11752">MRRCCSSTRPNPSEFAAPPQARHQASLSSSPTTSCLQSATGTRPTMKSSSRFSYQKPIPHNQTPVISIRRRPRERLPPRRMACDFGESGDRIWEYSNEWGNVW</sequence>
<feature type="compositionally biased region" description="Polar residues" evidence="1">
    <location>
        <begin position="23"/>
        <end position="53"/>
    </location>
</feature>
<protein>
    <submittedName>
        <fullName evidence="2">Uncharacterized protein</fullName>
    </submittedName>
</protein>
<dbReference type="EMBL" id="JACGWO010000009">
    <property type="protein sequence ID" value="KAK4418895.1"/>
    <property type="molecule type" value="Genomic_DNA"/>
</dbReference>
<evidence type="ECO:0000313" key="3">
    <source>
        <dbReference type="Proteomes" id="UP001293254"/>
    </source>
</evidence>
<feature type="compositionally biased region" description="Polar residues" evidence="1">
    <location>
        <begin position="1"/>
        <end position="11"/>
    </location>
</feature>
<dbReference type="AlphaFoldDB" id="A0AAE2CEA2"/>
<reference evidence="2" key="1">
    <citation type="submission" date="2020-06" db="EMBL/GenBank/DDBJ databases">
        <authorList>
            <person name="Li T."/>
            <person name="Hu X."/>
            <person name="Zhang T."/>
            <person name="Song X."/>
            <person name="Zhang H."/>
            <person name="Dai N."/>
            <person name="Sheng W."/>
            <person name="Hou X."/>
            <person name="Wei L."/>
        </authorList>
    </citation>
    <scope>NUCLEOTIDE SEQUENCE</scope>
    <source>
        <strain evidence="2">3651</strain>
        <tissue evidence="2">Leaf</tissue>
    </source>
</reference>
<organism evidence="2 3">
    <name type="scientific">Sesamum alatum</name>
    <dbReference type="NCBI Taxonomy" id="300844"/>
    <lineage>
        <taxon>Eukaryota</taxon>
        <taxon>Viridiplantae</taxon>
        <taxon>Streptophyta</taxon>
        <taxon>Embryophyta</taxon>
        <taxon>Tracheophyta</taxon>
        <taxon>Spermatophyta</taxon>
        <taxon>Magnoliopsida</taxon>
        <taxon>eudicotyledons</taxon>
        <taxon>Gunneridae</taxon>
        <taxon>Pentapetalae</taxon>
        <taxon>asterids</taxon>
        <taxon>lamiids</taxon>
        <taxon>Lamiales</taxon>
        <taxon>Pedaliaceae</taxon>
        <taxon>Sesamum</taxon>
    </lineage>
</organism>
<accession>A0AAE2CEA2</accession>
<name>A0AAE2CEA2_9LAMI</name>
<comment type="caution">
    <text evidence="2">The sequence shown here is derived from an EMBL/GenBank/DDBJ whole genome shotgun (WGS) entry which is preliminary data.</text>
</comment>
<evidence type="ECO:0000256" key="1">
    <source>
        <dbReference type="SAM" id="MobiDB-lite"/>
    </source>
</evidence>
<gene>
    <name evidence="2" type="ORF">Salat_2302300</name>
</gene>
<dbReference type="Proteomes" id="UP001293254">
    <property type="component" value="Unassembled WGS sequence"/>
</dbReference>
<feature type="region of interest" description="Disordered" evidence="1">
    <location>
        <begin position="1"/>
        <end position="73"/>
    </location>
</feature>
<reference evidence="2" key="2">
    <citation type="journal article" date="2024" name="Plant">
        <title>Genomic evolution and insights into agronomic trait innovations of Sesamum species.</title>
        <authorList>
            <person name="Miao H."/>
            <person name="Wang L."/>
            <person name="Qu L."/>
            <person name="Liu H."/>
            <person name="Sun Y."/>
            <person name="Le M."/>
            <person name="Wang Q."/>
            <person name="Wei S."/>
            <person name="Zheng Y."/>
            <person name="Lin W."/>
            <person name="Duan Y."/>
            <person name="Cao H."/>
            <person name="Xiong S."/>
            <person name="Wang X."/>
            <person name="Wei L."/>
            <person name="Li C."/>
            <person name="Ma Q."/>
            <person name="Ju M."/>
            <person name="Zhao R."/>
            <person name="Li G."/>
            <person name="Mu C."/>
            <person name="Tian Q."/>
            <person name="Mei H."/>
            <person name="Zhang T."/>
            <person name="Gao T."/>
            <person name="Zhang H."/>
        </authorList>
    </citation>
    <scope>NUCLEOTIDE SEQUENCE</scope>
    <source>
        <strain evidence="2">3651</strain>
    </source>
</reference>